<evidence type="ECO:0000259" key="6">
    <source>
        <dbReference type="Pfam" id="PF01416"/>
    </source>
</evidence>
<dbReference type="SUPFAM" id="SSF55120">
    <property type="entry name" value="Pseudouridine synthase"/>
    <property type="match status" value="1"/>
</dbReference>
<evidence type="ECO:0000313" key="7">
    <source>
        <dbReference type="EMBL" id="TIB81546.1"/>
    </source>
</evidence>
<dbReference type="InterPro" id="IPR020094">
    <property type="entry name" value="TruA/RsuA/RluB/E/F_N"/>
</dbReference>
<dbReference type="GO" id="GO:0160147">
    <property type="term" value="F:tRNA pseudouridine(38-40) synthase activity"/>
    <property type="evidence" value="ECO:0007669"/>
    <property type="project" value="UniProtKB-EC"/>
</dbReference>
<dbReference type="PANTHER" id="PTHR11142">
    <property type="entry name" value="PSEUDOURIDYLATE SYNTHASE"/>
    <property type="match status" value="1"/>
</dbReference>
<feature type="domain" description="Pseudouridine synthase I TruA alpha/beta" evidence="6">
    <location>
        <begin position="244"/>
        <end position="353"/>
    </location>
</feature>
<comment type="caution">
    <text evidence="7">The sequence shown here is derived from an EMBL/GenBank/DDBJ whole genome shotgun (WGS) entry which is preliminary data.</text>
</comment>
<dbReference type="InterPro" id="IPR001406">
    <property type="entry name" value="PsdUridine_synth_TruA"/>
</dbReference>
<dbReference type="EC" id="5.4.99.12" evidence="4"/>
<dbReference type="GO" id="GO:1990481">
    <property type="term" value="P:mRNA pseudouridine synthesis"/>
    <property type="evidence" value="ECO:0007669"/>
    <property type="project" value="TreeGrafter"/>
</dbReference>
<keyword evidence="3 4" id="KW-0413">Isomerase</keyword>
<dbReference type="EMBL" id="SPRC01000007">
    <property type="protein sequence ID" value="TIB81546.1"/>
    <property type="molecule type" value="Genomic_DNA"/>
</dbReference>
<evidence type="ECO:0000256" key="4">
    <source>
        <dbReference type="RuleBase" id="RU003792"/>
    </source>
</evidence>
<protein>
    <recommendedName>
        <fullName evidence="4">tRNA pseudouridine synthase</fullName>
        <ecNumber evidence="4">5.4.99.12</ecNumber>
    </recommendedName>
</protein>
<dbReference type="GO" id="GO:0005634">
    <property type="term" value="C:nucleus"/>
    <property type="evidence" value="ECO:0007669"/>
    <property type="project" value="TreeGrafter"/>
</dbReference>
<dbReference type="Proteomes" id="UP000310685">
    <property type="component" value="Unassembled WGS sequence"/>
</dbReference>
<dbReference type="InterPro" id="IPR020095">
    <property type="entry name" value="PsdUridine_synth_TruA_C"/>
</dbReference>
<sequence length="478" mass="53822">MELAFLLIVTNKPSLSPSMIKQSKKNSRDFVFNAYSQRKIAIKFSYAGWAYNGLAAQGTPTPLPTVEQTLWDALAKGRLVDSTKSFESAGWSRCGRTDKGVSSAGQVVALWVRSAYTPENKPSSIEAFKGPSQAKPIKLTKDQQARINNAPEDQKQSVKMEVEQQASAMEVEKESKKPIVEYNFLQILNSLLPPTIRILAWSPVKNSFDARFDCKERHYKYYFDIKESPLGPGLDIHLMNGALELIKGEHDFRNFCKVDASKQIKNFHRRINDAWIDPPEAGSNLHCVNLRGMRCIMAVLFLVGCGREKVEIINDLMRVKPDDKDPSLPVVEGKPLYDMANDLPLCLYDCVFDERSLSWRTQAGDEPTDEVEDRRQRTNTSKAIVDQLYELELQSAMLKNALSQIKPIDTRPVGDKVNAIPLGGNNFVISSKHLPLLERERGDTPDVINARWRDSEKGKRRSKKSASASEKMDISDAE</sequence>
<dbReference type="GO" id="GO:0031119">
    <property type="term" value="P:tRNA pseudouridine synthesis"/>
    <property type="evidence" value="ECO:0007669"/>
    <property type="project" value="TreeGrafter"/>
</dbReference>
<comment type="catalytic activity">
    <reaction evidence="4">
        <text>uridine(38/39/40) in tRNA = pseudouridine(38/39/40) in tRNA</text>
        <dbReference type="Rhea" id="RHEA:22376"/>
        <dbReference type="Rhea" id="RHEA-COMP:10085"/>
        <dbReference type="Rhea" id="RHEA-COMP:10087"/>
        <dbReference type="ChEBI" id="CHEBI:65314"/>
        <dbReference type="ChEBI" id="CHEBI:65315"/>
        <dbReference type="EC" id="5.4.99.12"/>
    </reaction>
</comment>
<reference evidence="7 8" key="1">
    <citation type="submission" date="2019-03" db="EMBL/GenBank/DDBJ databases">
        <title>Sequencing 25 genomes of Wallemia mellicola.</title>
        <authorList>
            <person name="Gostincar C."/>
        </authorList>
    </citation>
    <scope>NUCLEOTIDE SEQUENCE [LARGE SCALE GENOMIC DNA]</scope>
    <source>
        <strain evidence="7 8">EXF-6152</strain>
    </source>
</reference>
<accession>A0A4T0MGN2</accession>
<dbReference type="Pfam" id="PF01416">
    <property type="entry name" value="PseudoU_synth_1"/>
    <property type="match status" value="1"/>
</dbReference>
<dbReference type="GO" id="GO:0003723">
    <property type="term" value="F:RNA binding"/>
    <property type="evidence" value="ECO:0007669"/>
    <property type="project" value="InterPro"/>
</dbReference>
<dbReference type="InterPro" id="IPR020103">
    <property type="entry name" value="PsdUridine_synth_cat_dom_sf"/>
</dbReference>
<dbReference type="Gene3D" id="3.30.70.580">
    <property type="entry name" value="Pseudouridine synthase I, catalytic domain, N-terminal subdomain"/>
    <property type="match status" value="1"/>
</dbReference>
<dbReference type="Gene3D" id="3.30.70.660">
    <property type="entry name" value="Pseudouridine synthase I, catalytic domain, C-terminal subdomain"/>
    <property type="match status" value="1"/>
</dbReference>
<evidence type="ECO:0000256" key="1">
    <source>
        <dbReference type="ARBA" id="ARBA00009375"/>
    </source>
</evidence>
<feature type="region of interest" description="Disordered" evidence="5">
    <location>
        <begin position="439"/>
        <end position="478"/>
    </location>
</feature>
<comment type="similarity">
    <text evidence="1 4">Belongs to the tRNA pseudouridine synthase TruA family.</text>
</comment>
<evidence type="ECO:0000313" key="8">
    <source>
        <dbReference type="Proteomes" id="UP000310685"/>
    </source>
</evidence>
<dbReference type="AlphaFoldDB" id="A0A4T0MGN2"/>
<keyword evidence="2 4" id="KW-0819">tRNA processing</keyword>
<evidence type="ECO:0000256" key="3">
    <source>
        <dbReference type="ARBA" id="ARBA00023235"/>
    </source>
</evidence>
<evidence type="ECO:0000256" key="5">
    <source>
        <dbReference type="SAM" id="MobiDB-lite"/>
    </source>
</evidence>
<evidence type="ECO:0000256" key="2">
    <source>
        <dbReference type="ARBA" id="ARBA00022694"/>
    </source>
</evidence>
<gene>
    <name evidence="7" type="ORF">E3Q22_00994</name>
</gene>
<dbReference type="GO" id="GO:0005737">
    <property type="term" value="C:cytoplasm"/>
    <property type="evidence" value="ECO:0007669"/>
    <property type="project" value="TreeGrafter"/>
</dbReference>
<organism evidence="7 8">
    <name type="scientific">Wallemia mellicola</name>
    <dbReference type="NCBI Taxonomy" id="1708541"/>
    <lineage>
        <taxon>Eukaryota</taxon>
        <taxon>Fungi</taxon>
        <taxon>Dikarya</taxon>
        <taxon>Basidiomycota</taxon>
        <taxon>Wallemiomycotina</taxon>
        <taxon>Wallemiomycetes</taxon>
        <taxon>Wallemiales</taxon>
        <taxon>Wallemiaceae</taxon>
        <taxon>Wallemia</taxon>
    </lineage>
</organism>
<name>A0A4T0MGN2_9BASI</name>
<dbReference type="InterPro" id="IPR020097">
    <property type="entry name" value="PsdUridine_synth_TruA_a/b_dom"/>
</dbReference>
<dbReference type="PANTHER" id="PTHR11142:SF5">
    <property type="entry name" value="TRNA PSEUDOURIDINE(38_39) SYNTHASE"/>
    <property type="match status" value="1"/>
</dbReference>
<proteinExistence type="inferred from homology"/>